<gene>
    <name evidence="1" type="ORF">BRARA_C01528</name>
</gene>
<dbReference type="Proteomes" id="UP000264353">
    <property type="component" value="Chromosome A3"/>
</dbReference>
<dbReference type="AlphaFoldDB" id="A0A397ZYB3"/>
<organism evidence="1 2">
    <name type="scientific">Brassica campestris</name>
    <name type="common">Field mustard</name>
    <dbReference type="NCBI Taxonomy" id="3711"/>
    <lineage>
        <taxon>Eukaryota</taxon>
        <taxon>Viridiplantae</taxon>
        <taxon>Streptophyta</taxon>
        <taxon>Embryophyta</taxon>
        <taxon>Tracheophyta</taxon>
        <taxon>Spermatophyta</taxon>
        <taxon>Magnoliopsida</taxon>
        <taxon>eudicotyledons</taxon>
        <taxon>Gunneridae</taxon>
        <taxon>Pentapetalae</taxon>
        <taxon>rosids</taxon>
        <taxon>malvids</taxon>
        <taxon>Brassicales</taxon>
        <taxon>Brassicaceae</taxon>
        <taxon>Brassiceae</taxon>
        <taxon>Brassica</taxon>
    </lineage>
</organism>
<proteinExistence type="predicted"/>
<dbReference type="EMBL" id="CM010630">
    <property type="protein sequence ID" value="RID69434.1"/>
    <property type="molecule type" value="Genomic_DNA"/>
</dbReference>
<accession>A0A397ZYB3</accession>
<protein>
    <submittedName>
        <fullName evidence="1">Uncharacterized protein</fullName>
    </submittedName>
</protein>
<reference evidence="1 2" key="1">
    <citation type="submission" date="2018-06" db="EMBL/GenBank/DDBJ databases">
        <title>WGS assembly of Brassica rapa FPsc.</title>
        <authorList>
            <person name="Bowman J."/>
            <person name="Kohchi T."/>
            <person name="Yamato K."/>
            <person name="Jenkins J."/>
            <person name="Shu S."/>
            <person name="Ishizaki K."/>
            <person name="Yamaoka S."/>
            <person name="Nishihama R."/>
            <person name="Nakamura Y."/>
            <person name="Berger F."/>
            <person name="Adam C."/>
            <person name="Aki S."/>
            <person name="Althoff F."/>
            <person name="Araki T."/>
            <person name="Arteaga-Vazquez M."/>
            <person name="Balasubrmanian S."/>
            <person name="Bauer D."/>
            <person name="Boehm C."/>
            <person name="Briginshaw L."/>
            <person name="Caballero-Perez J."/>
            <person name="Catarino B."/>
            <person name="Chen F."/>
            <person name="Chiyoda S."/>
            <person name="Chovatia M."/>
            <person name="Davies K."/>
            <person name="Delmans M."/>
            <person name="Demura T."/>
            <person name="Dierschke T."/>
            <person name="Dolan L."/>
            <person name="Dorantes-Acosta A."/>
            <person name="Eklund D."/>
            <person name="Florent S."/>
            <person name="Flores-Sandoval E."/>
            <person name="Fujiyama A."/>
            <person name="Fukuzawa H."/>
            <person name="Galik B."/>
            <person name="Grimanelli D."/>
            <person name="Grimwood J."/>
            <person name="Grossniklaus U."/>
            <person name="Hamada T."/>
            <person name="Haseloff J."/>
            <person name="Hetherington A."/>
            <person name="Higo A."/>
            <person name="Hirakawa Y."/>
            <person name="Hundley H."/>
            <person name="Ikeda Y."/>
            <person name="Inoue K."/>
            <person name="Inoue S."/>
            <person name="Ishida S."/>
            <person name="Jia Q."/>
            <person name="Kakita M."/>
            <person name="Kanazawa T."/>
            <person name="Kawai Y."/>
            <person name="Kawashima T."/>
            <person name="Kennedy M."/>
            <person name="Kinose K."/>
            <person name="Kinoshita T."/>
            <person name="Kohara Y."/>
            <person name="Koide E."/>
            <person name="Komatsu K."/>
            <person name="Kopischke S."/>
            <person name="Kubo M."/>
            <person name="Kyozuka J."/>
            <person name="Lagercrantz U."/>
            <person name="Lin S."/>
            <person name="Lindquist E."/>
            <person name="Lipzen A."/>
            <person name="Lu C."/>
            <person name="Luna E."/>
            <person name="Martienssen R."/>
            <person name="Minamino N."/>
            <person name="Mizutani M."/>
            <person name="Mizutani M."/>
            <person name="Mochizuki N."/>
            <person name="Monte I."/>
            <person name="Mosher R."/>
            <person name="Nagasaki H."/>
            <person name="Nakagami H."/>
            <person name="Naramoto S."/>
            <person name="Nishitani K."/>
            <person name="Ohtani M."/>
            <person name="Okamoto T."/>
            <person name="Okumura M."/>
            <person name="Phillips J."/>
            <person name="Pollak B."/>
            <person name="Reinders A."/>
            <person name="Roevekamp M."/>
            <person name="Sano R."/>
            <person name="Sawa S."/>
            <person name="Schmid M."/>
            <person name="Shirakawa M."/>
            <person name="Solano R."/>
            <person name="Spunde A."/>
            <person name="Suetsugu N."/>
            <person name="Sugano S."/>
            <person name="Sugiyama A."/>
            <person name="Sun R."/>
            <person name="Suzuki Y."/>
            <person name="Takenaka M."/>
            <person name="Takezawa D."/>
            <person name="Tomogane H."/>
            <person name="Tsuzuki M."/>
            <person name="Ueda T."/>
            <person name="Umeda M."/>
            <person name="Ward J."/>
            <person name="Watanabe Y."/>
            <person name="Yazaki K."/>
            <person name="Yokoyama R."/>
            <person name="Yoshitake Y."/>
            <person name="Yotsui I."/>
            <person name="Zachgo S."/>
            <person name="Schmutz J."/>
        </authorList>
    </citation>
    <scope>NUCLEOTIDE SEQUENCE [LARGE SCALE GENOMIC DNA]</scope>
    <source>
        <strain evidence="2">cv. B-3</strain>
    </source>
</reference>
<evidence type="ECO:0000313" key="2">
    <source>
        <dbReference type="Proteomes" id="UP000264353"/>
    </source>
</evidence>
<evidence type="ECO:0000313" key="1">
    <source>
        <dbReference type="EMBL" id="RID69434.1"/>
    </source>
</evidence>
<name>A0A397ZYB3_BRACM</name>
<sequence>MFKNQTINKEIRRSKWNMTMKWWAMLDCHNSTSFQFGERNEMFDC</sequence>